<keyword evidence="5" id="KW-1133">Transmembrane helix</keyword>
<comment type="subcellular location">
    <subcellularLocation>
        <location evidence="1">Cell membrane</location>
    </subcellularLocation>
    <subcellularLocation>
        <location evidence="9">Endomembrane system</location>
        <topology evidence="9">Single-pass membrane protein</topology>
    </subcellularLocation>
</comment>
<sequence>MLLASTLAVVTEAQRECLYRLYDETGGPYWLVRTNWPRPEARSSADDPCTFYGVTCFPEGRITQIVLSGNNLTGILPDCLDAFTLTDLEFSTNHLRGPFPRVNCTELDTLYYKFNEITTLPPNICECDSLTALHIEYNPMSSQSFPSCLLENSDRFDILYAVNTGMQPPEHDMSSEKYTLAAINLILGGNDLHLNLSAETLNVAERVTLLDLSGTHSHGRLDIPAILVRYPSAREVLLQENELTGTLFDMPSIQSHTSLQILDVSGNTLVDMYEDGMLLELVDKLPLRMVGFRAGNNQLIGIAPSLDEYMAALQKRPSLQIFDLSGNPFFCDPSRSSAWACTYLMVDRVDAETAASVVLRIQTSTNTALRPLPIDTILPYLRVQLYNVTGERWYSVSSNASGAFITGDNSAYLITIHLSTSEATSIFGHDLSNISPRDIRFLYNDVIISPQKERVPMDDLTPSYRATNSIDNRVRLELFGISRCPSFIATLTELIHPFTLRYPELHQVVDIRFMSQADTDLRYPAKGITMHGQTEVLGDRFLMCLQKYYDYFIFDQVTYCLYETGSSASIPYDLDACFSSVISAESQLKIIKECANGDEASELIIEAAKVRREVCAAFSCTIYADSRLVCPYGDDICPFSAGDIDAFAQYVCKAFAERNGYVHEVCKGLV</sequence>
<protein>
    <submittedName>
        <fullName evidence="10">Leucine-rich repeat protein</fullName>
    </submittedName>
</protein>
<keyword evidence="3" id="KW-0812">Transmembrane</keyword>
<keyword evidence="6" id="KW-0472">Membrane</keyword>
<accession>A0A4Z1TCP9</accession>
<keyword evidence="11" id="KW-1185">Reference proteome</keyword>
<evidence type="ECO:0000256" key="2">
    <source>
        <dbReference type="ARBA" id="ARBA00022475"/>
    </source>
</evidence>
<evidence type="ECO:0000313" key="11">
    <source>
        <dbReference type="Proteomes" id="UP000315496"/>
    </source>
</evidence>
<proteinExistence type="predicted"/>
<keyword evidence="2" id="KW-1003">Cell membrane</keyword>
<dbReference type="PANTHER" id="PTHR48052">
    <property type="entry name" value="UNNAMED PRODUCT"/>
    <property type="match status" value="1"/>
</dbReference>
<evidence type="ECO:0000256" key="6">
    <source>
        <dbReference type="ARBA" id="ARBA00023136"/>
    </source>
</evidence>
<evidence type="ECO:0000313" key="10">
    <source>
        <dbReference type="EMBL" id="TNJ30271.1"/>
    </source>
</evidence>
<evidence type="ECO:0000256" key="4">
    <source>
        <dbReference type="ARBA" id="ARBA00022729"/>
    </source>
</evidence>
<dbReference type="VEuPathDB" id="GiardiaDB:GMRT_14190"/>
<dbReference type="Proteomes" id="UP000315496">
    <property type="component" value="Chromosome 1"/>
</dbReference>
<keyword evidence="8" id="KW-0325">Glycoprotein</keyword>
<organism evidence="10 11">
    <name type="scientific">Giardia muris</name>
    <dbReference type="NCBI Taxonomy" id="5742"/>
    <lineage>
        <taxon>Eukaryota</taxon>
        <taxon>Metamonada</taxon>
        <taxon>Diplomonadida</taxon>
        <taxon>Hexamitidae</taxon>
        <taxon>Giardiinae</taxon>
        <taxon>Giardia</taxon>
    </lineage>
</organism>
<comment type="caution">
    <text evidence="10">The sequence shown here is derived from an EMBL/GenBank/DDBJ whole genome shotgun (WGS) entry which is preliminary data.</text>
</comment>
<evidence type="ECO:0000256" key="8">
    <source>
        <dbReference type="ARBA" id="ARBA00023180"/>
    </source>
</evidence>
<dbReference type="Gene3D" id="3.80.10.10">
    <property type="entry name" value="Ribonuclease Inhibitor"/>
    <property type="match status" value="2"/>
</dbReference>
<dbReference type="GO" id="GO:0005886">
    <property type="term" value="C:plasma membrane"/>
    <property type="evidence" value="ECO:0007669"/>
    <property type="project" value="UniProtKB-SubCell"/>
</dbReference>
<dbReference type="Pfam" id="PF00560">
    <property type="entry name" value="LRR_1"/>
    <property type="match status" value="1"/>
</dbReference>
<gene>
    <name evidence="10" type="ORF">GMRT_14190</name>
</gene>
<dbReference type="SUPFAM" id="SSF52058">
    <property type="entry name" value="L domain-like"/>
    <property type="match status" value="1"/>
</dbReference>
<dbReference type="InterPro" id="IPR001611">
    <property type="entry name" value="Leu-rich_rpt"/>
</dbReference>
<dbReference type="EMBL" id="VDLU01000001">
    <property type="protein sequence ID" value="TNJ30271.1"/>
    <property type="molecule type" value="Genomic_DNA"/>
</dbReference>
<evidence type="ECO:0000256" key="5">
    <source>
        <dbReference type="ARBA" id="ARBA00022989"/>
    </source>
</evidence>
<evidence type="ECO:0000256" key="3">
    <source>
        <dbReference type="ARBA" id="ARBA00022692"/>
    </source>
</evidence>
<name>A0A4Z1TCP9_GIAMU</name>
<evidence type="ECO:0000256" key="7">
    <source>
        <dbReference type="ARBA" id="ARBA00023170"/>
    </source>
</evidence>
<dbReference type="OrthoDB" id="406235at2759"/>
<keyword evidence="7" id="KW-0675">Receptor</keyword>
<keyword evidence="4" id="KW-0732">Signal</keyword>
<evidence type="ECO:0000256" key="9">
    <source>
        <dbReference type="ARBA" id="ARBA00037847"/>
    </source>
</evidence>
<dbReference type="AlphaFoldDB" id="A0A4Z1TCP9"/>
<evidence type="ECO:0000256" key="1">
    <source>
        <dbReference type="ARBA" id="ARBA00004236"/>
    </source>
</evidence>
<dbReference type="InterPro" id="IPR032675">
    <property type="entry name" value="LRR_dom_sf"/>
</dbReference>
<dbReference type="PANTHER" id="PTHR48052:SF8">
    <property type="entry name" value="LRR RECEPTOR-LIKE SERINE_THREONINE-PROTEIN KINASE FLS2"/>
    <property type="match status" value="1"/>
</dbReference>
<dbReference type="GO" id="GO:0012505">
    <property type="term" value="C:endomembrane system"/>
    <property type="evidence" value="ECO:0007669"/>
    <property type="project" value="UniProtKB-SubCell"/>
</dbReference>
<reference evidence="10 11" key="1">
    <citation type="submission" date="2019-05" db="EMBL/GenBank/DDBJ databases">
        <title>The compact genome of Giardia muris reveals important steps in the evolution of intestinal protozoan parasites.</title>
        <authorList>
            <person name="Xu F."/>
            <person name="Jimenez-Gonzalez A."/>
            <person name="Einarsson E."/>
            <person name="Astvaldsson A."/>
            <person name="Peirasmaki D."/>
            <person name="Eckmann L."/>
            <person name="Andersson J.O."/>
            <person name="Svard S.G."/>
            <person name="Jerlstrom-Hultqvist J."/>
        </authorList>
    </citation>
    <scope>NUCLEOTIDE SEQUENCE [LARGE SCALE GENOMIC DNA]</scope>
    <source>
        <strain evidence="10 11">Roberts-Thomson</strain>
    </source>
</reference>